<proteinExistence type="predicted"/>
<dbReference type="Proteomes" id="UP000585272">
    <property type="component" value="Unassembled WGS sequence"/>
</dbReference>
<evidence type="ECO:0000256" key="5">
    <source>
        <dbReference type="ARBA" id="ARBA00023136"/>
    </source>
</evidence>
<feature type="transmembrane region" description="Helical" evidence="6">
    <location>
        <begin position="103"/>
        <end position="132"/>
    </location>
</feature>
<feature type="transmembrane region" description="Helical" evidence="6">
    <location>
        <begin position="409"/>
        <end position="430"/>
    </location>
</feature>
<gene>
    <name evidence="7" type="ORF">BDZ31_000144</name>
</gene>
<dbReference type="PANTHER" id="PTHR42770:SF16">
    <property type="entry name" value="AMINO ACID PERMEASE"/>
    <property type="match status" value="1"/>
</dbReference>
<dbReference type="GO" id="GO:0005886">
    <property type="term" value="C:plasma membrane"/>
    <property type="evidence" value="ECO:0007669"/>
    <property type="project" value="UniProtKB-SubCell"/>
</dbReference>
<keyword evidence="4 6" id="KW-1133">Transmembrane helix</keyword>
<evidence type="ECO:0000256" key="2">
    <source>
        <dbReference type="ARBA" id="ARBA00022475"/>
    </source>
</evidence>
<feature type="transmembrane region" description="Helical" evidence="6">
    <location>
        <begin position="341"/>
        <end position="365"/>
    </location>
</feature>
<comment type="subcellular location">
    <subcellularLocation>
        <location evidence="1">Cell membrane</location>
        <topology evidence="1">Multi-pass membrane protein</topology>
    </subcellularLocation>
</comment>
<feature type="transmembrane region" description="Helical" evidence="6">
    <location>
        <begin position="24"/>
        <end position="48"/>
    </location>
</feature>
<dbReference type="InterPro" id="IPR050367">
    <property type="entry name" value="APC_superfamily"/>
</dbReference>
<dbReference type="RefSeq" id="WP_183338015.1">
    <property type="nucleotide sequence ID" value="NZ_JACHNU010000001.1"/>
</dbReference>
<evidence type="ECO:0000313" key="7">
    <source>
        <dbReference type="EMBL" id="MBB4660571.1"/>
    </source>
</evidence>
<dbReference type="PIRSF" id="PIRSF006060">
    <property type="entry name" value="AA_transporter"/>
    <property type="match status" value="1"/>
</dbReference>
<name>A0A840I8H2_9ACTN</name>
<dbReference type="Gene3D" id="1.20.1740.10">
    <property type="entry name" value="Amino acid/polyamine transporter I"/>
    <property type="match status" value="1"/>
</dbReference>
<dbReference type="EMBL" id="JACHNU010000001">
    <property type="protein sequence ID" value="MBB4660571.1"/>
    <property type="molecule type" value="Genomic_DNA"/>
</dbReference>
<feature type="transmembrane region" description="Helical" evidence="6">
    <location>
        <begin position="243"/>
        <end position="266"/>
    </location>
</feature>
<keyword evidence="2" id="KW-1003">Cell membrane</keyword>
<evidence type="ECO:0000256" key="4">
    <source>
        <dbReference type="ARBA" id="ARBA00022989"/>
    </source>
</evidence>
<dbReference type="InterPro" id="IPR002293">
    <property type="entry name" value="AA/rel_permease1"/>
</dbReference>
<feature type="transmembrane region" description="Helical" evidence="6">
    <location>
        <begin position="371"/>
        <end position="397"/>
    </location>
</feature>
<feature type="transmembrane region" description="Helical" evidence="6">
    <location>
        <begin position="170"/>
        <end position="190"/>
    </location>
</feature>
<organism evidence="7 8">
    <name type="scientific">Conexibacter arvalis</name>
    <dbReference type="NCBI Taxonomy" id="912552"/>
    <lineage>
        <taxon>Bacteria</taxon>
        <taxon>Bacillati</taxon>
        <taxon>Actinomycetota</taxon>
        <taxon>Thermoleophilia</taxon>
        <taxon>Solirubrobacterales</taxon>
        <taxon>Conexibacteraceae</taxon>
        <taxon>Conexibacter</taxon>
    </lineage>
</organism>
<keyword evidence="8" id="KW-1185">Reference proteome</keyword>
<feature type="transmembrane region" description="Helical" evidence="6">
    <location>
        <begin position="296"/>
        <end position="321"/>
    </location>
</feature>
<keyword evidence="5 6" id="KW-0472">Membrane</keyword>
<dbReference type="Pfam" id="PF13520">
    <property type="entry name" value="AA_permease_2"/>
    <property type="match status" value="1"/>
</dbReference>
<keyword evidence="3 6" id="KW-0812">Transmembrane</keyword>
<feature type="transmembrane region" description="Helical" evidence="6">
    <location>
        <begin position="442"/>
        <end position="461"/>
    </location>
</feature>
<dbReference type="GO" id="GO:0022857">
    <property type="term" value="F:transmembrane transporter activity"/>
    <property type="evidence" value="ECO:0007669"/>
    <property type="project" value="InterPro"/>
</dbReference>
<evidence type="ECO:0000256" key="1">
    <source>
        <dbReference type="ARBA" id="ARBA00004651"/>
    </source>
</evidence>
<dbReference type="AlphaFoldDB" id="A0A840I8H2"/>
<feature type="transmembrane region" description="Helical" evidence="6">
    <location>
        <begin position="60"/>
        <end position="82"/>
    </location>
</feature>
<evidence type="ECO:0000256" key="3">
    <source>
        <dbReference type="ARBA" id="ARBA00022692"/>
    </source>
</evidence>
<protein>
    <submittedName>
        <fullName evidence="7">Amino acid transporter</fullName>
    </submittedName>
</protein>
<accession>A0A840I8H2</accession>
<feature type="transmembrane region" description="Helical" evidence="6">
    <location>
        <begin position="210"/>
        <end position="231"/>
    </location>
</feature>
<evidence type="ECO:0000256" key="6">
    <source>
        <dbReference type="SAM" id="Phobius"/>
    </source>
</evidence>
<feature type="transmembrane region" description="Helical" evidence="6">
    <location>
        <begin position="144"/>
        <end position="163"/>
    </location>
</feature>
<evidence type="ECO:0000313" key="8">
    <source>
        <dbReference type="Proteomes" id="UP000585272"/>
    </source>
</evidence>
<dbReference type="PANTHER" id="PTHR42770">
    <property type="entry name" value="AMINO ACID TRANSPORTER-RELATED"/>
    <property type="match status" value="1"/>
</dbReference>
<sequence>MDDVNPSVGGALPRAPRRTLMQNAIAYPGMVFMIVAITAPLTTIASSYSLSLGFGVGPGTIALTIAMAAVLAIFAAGYVAISRHVVNAGASYAFVAYGLGRRVGAATAMVLFIAYNLAAASMTAGAGYFAVLFGQQYLSLDLPWWVYAGGVWAVVAACGFRGLLDTKRVIAVLSCVGFAILLAVGIAVLVQDHPTTPSVGVGTWPSTGAIAFTLAMIAVSFAGFESVASYGEETGQNRNIARAIYTALAVLCLIYVFSTWSLIAAFDDVQAVAGADPGLVLPLAAETYLGSWAGPLIAGSAVLSFAAGAVAWHNAAVRYMFAFGRSGLLPTGLSRVNQRGVPVVAVATQAVVIVAVIAPFAIAGFDPLTGLFPAVAGVNTVAYVFGLMMLSVSVFASSVRGRLGDASYFVGRVAPVVSTICFLVILGCIVANYDSIVGSDSLVIKLAPAILVVGAVAAAWAERRRSPAEAPAAESRELATVAE</sequence>
<comment type="caution">
    <text evidence="7">The sequence shown here is derived from an EMBL/GenBank/DDBJ whole genome shotgun (WGS) entry which is preliminary data.</text>
</comment>
<reference evidence="7 8" key="1">
    <citation type="submission" date="2020-08" db="EMBL/GenBank/DDBJ databases">
        <title>Genomic Encyclopedia of Archaeal and Bacterial Type Strains, Phase II (KMG-II): from individual species to whole genera.</title>
        <authorList>
            <person name="Goeker M."/>
        </authorList>
    </citation>
    <scope>NUCLEOTIDE SEQUENCE [LARGE SCALE GENOMIC DNA]</scope>
    <source>
        <strain evidence="7 8">DSM 23288</strain>
    </source>
</reference>